<name>A0AAD5UNV3_9FUNG</name>
<comment type="subunit">
    <text evidence="3">Associated with the spliceosome.</text>
</comment>
<sequence>MSTLASVLPKPKQSLKTSKWAVEPEQPVKSKKSGPPPYLKRQDFLPQEIKDFGDGGAFPEIHIIQYPLGMGKIKDIGKESTDALPLQTDKDGNIKFDLVLREGSHAHKKVIHSSYNDMTEQDIGDVVLQPDEEIVQESTEKTRLALEKIIDGKIKSGKPKTFQEERNAPQYVKYVPAEQHTSSSAVAKSRIVKLVEAPVDPMEPPKFKHRKIPRSTGSPPPPVLRSPPRKVSVEEQKNWVIPPCISNWKNAKGYTIPLDKRLANDGRGLQDITVNENFAKFSQALFIADKHAREEVKLRSEMQAKLAQKQKKEKEDELRRLAQKAREEHAGFVSAAIEEETEDEEESEEELSPEERKRLRERDELRREKAKEREKQNRMSHMGKAAKERDISEKIALGVAQLTASKESMYDQRLFNQSSGMNSGFEGSDSYALYDKPLFSAAQSQSIYRPKKLDNEMADGIEAEKINSLLSKPHKGFSGADATEAVRTGPVQFEKEADVFGTDAFMSNAKRGRDREENNPNKKTRGE</sequence>
<dbReference type="PANTHER" id="PTHR12096">
    <property type="entry name" value="NUCLEAR PROTEIN SKIP-RELATED"/>
    <property type="match status" value="1"/>
</dbReference>
<dbReference type="InterPro" id="IPR004015">
    <property type="entry name" value="SKI-int_prot_SKIP_SNW-dom"/>
</dbReference>
<proteinExistence type="inferred from homology"/>
<dbReference type="Pfam" id="PF02731">
    <property type="entry name" value="SKIP_SNW"/>
    <property type="match status" value="1"/>
</dbReference>
<evidence type="ECO:0000259" key="5">
    <source>
        <dbReference type="Pfam" id="PF02731"/>
    </source>
</evidence>
<keyword evidence="3" id="KW-0539">Nucleus</keyword>
<feature type="compositionally biased region" description="Basic and acidic residues" evidence="4">
    <location>
        <begin position="511"/>
        <end position="527"/>
    </location>
</feature>
<keyword evidence="3" id="KW-0747">Spliceosome</keyword>
<dbReference type="GO" id="GO:0005681">
    <property type="term" value="C:spliceosomal complex"/>
    <property type="evidence" value="ECO:0007669"/>
    <property type="project" value="UniProtKB-UniRule"/>
</dbReference>
<keyword evidence="3" id="KW-0508">mRNA splicing</keyword>
<dbReference type="AlphaFoldDB" id="A0AAD5UNV3"/>
<evidence type="ECO:0000256" key="2">
    <source>
        <dbReference type="ARBA" id="ARBA00022160"/>
    </source>
</evidence>
<gene>
    <name evidence="6" type="primary">BX42</name>
    <name evidence="6" type="ORF">HK103_006451</name>
</gene>
<feature type="region of interest" description="Disordered" evidence="4">
    <location>
        <begin position="326"/>
        <end position="389"/>
    </location>
</feature>
<evidence type="ECO:0000313" key="6">
    <source>
        <dbReference type="EMBL" id="KAJ3261142.1"/>
    </source>
</evidence>
<feature type="region of interest" description="Disordered" evidence="4">
    <location>
        <begin position="202"/>
        <end position="230"/>
    </location>
</feature>
<protein>
    <recommendedName>
        <fullName evidence="2 3">Pre-mRNA-processing protein 45</fullName>
    </recommendedName>
</protein>
<dbReference type="GO" id="GO:0000398">
    <property type="term" value="P:mRNA splicing, via spliceosome"/>
    <property type="evidence" value="ECO:0007669"/>
    <property type="project" value="InterPro"/>
</dbReference>
<feature type="domain" description="SKI-interacting protein SKIP SNW" evidence="5">
    <location>
        <begin position="170"/>
        <end position="328"/>
    </location>
</feature>
<feature type="region of interest" description="Disordered" evidence="4">
    <location>
        <begin position="1"/>
        <end position="41"/>
    </location>
</feature>
<evidence type="ECO:0000256" key="4">
    <source>
        <dbReference type="SAM" id="MobiDB-lite"/>
    </source>
</evidence>
<comment type="caution">
    <text evidence="6">The sequence shown here is derived from an EMBL/GenBank/DDBJ whole genome shotgun (WGS) entry which is preliminary data.</text>
</comment>
<comment type="similarity">
    <text evidence="1 3">Belongs to the SNW family.</text>
</comment>
<evidence type="ECO:0000313" key="7">
    <source>
        <dbReference type="Proteomes" id="UP001210925"/>
    </source>
</evidence>
<feature type="region of interest" description="Disordered" evidence="4">
    <location>
        <begin position="502"/>
        <end position="527"/>
    </location>
</feature>
<feature type="compositionally biased region" description="Acidic residues" evidence="4">
    <location>
        <begin position="337"/>
        <end position="352"/>
    </location>
</feature>
<dbReference type="EMBL" id="JADGKB010000007">
    <property type="protein sequence ID" value="KAJ3261142.1"/>
    <property type="molecule type" value="Genomic_DNA"/>
</dbReference>
<feature type="compositionally biased region" description="Basic and acidic residues" evidence="4">
    <location>
        <begin position="353"/>
        <end position="377"/>
    </location>
</feature>
<dbReference type="Proteomes" id="UP001210925">
    <property type="component" value="Unassembled WGS sequence"/>
</dbReference>
<comment type="function">
    <text evidence="3">Involved in pre-mRNA splicing.</text>
</comment>
<reference evidence="6" key="1">
    <citation type="submission" date="2020-05" db="EMBL/GenBank/DDBJ databases">
        <title>Phylogenomic resolution of chytrid fungi.</title>
        <authorList>
            <person name="Stajich J.E."/>
            <person name="Amses K."/>
            <person name="Simmons R."/>
            <person name="Seto K."/>
            <person name="Myers J."/>
            <person name="Bonds A."/>
            <person name="Quandt C.A."/>
            <person name="Barry K."/>
            <person name="Liu P."/>
            <person name="Grigoriev I."/>
            <person name="Longcore J.E."/>
            <person name="James T.Y."/>
        </authorList>
    </citation>
    <scope>NUCLEOTIDE SEQUENCE</scope>
    <source>
        <strain evidence="6">PLAUS21</strain>
    </source>
</reference>
<dbReference type="InterPro" id="IPR017862">
    <property type="entry name" value="SKI-int_prot_SKIP"/>
</dbReference>
<evidence type="ECO:0000256" key="3">
    <source>
        <dbReference type="RuleBase" id="RU367140"/>
    </source>
</evidence>
<keyword evidence="7" id="KW-1185">Reference proteome</keyword>
<keyword evidence="3" id="KW-0507">mRNA processing</keyword>
<accession>A0AAD5UNV3</accession>
<comment type="subcellular location">
    <subcellularLocation>
        <location evidence="3">Nucleus</location>
    </subcellularLocation>
</comment>
<evidence type="ECO:0000256" key="1">
    <source>
        <dbReference type="ARBA" id="ARBA00010197"/>
    </source>
</evidence>
<organism evidence="6 7">
    <name type="scientific">Boothiomyces macroporosus</name>
    <dbReference type="NCBI Taxonomy" id="261099"/>
    <lineage>
        <taxon>Eukaryota</taxon>
        <taxon>Fungi</taxon>
        <taxon>Fungi incertae sedis</taxon>
        <taxon>Chytridiomycota</taxon>
        <taxon>Chytridiomycota incertae sedis</taxon>
        <taxon>Chytridiomycetes</taxon>
        <taxon>Rhizophydiales</taxon>
        <taxon>Terramycetaceae</taxon>
        <taxon>Boothiomyces</taxon>
    </lineage>
</organism>